<evidence type="ECO:0000259" key="1">
    <source>
        <dbReference type="Pfam" id="PF13456"/>
    </source>
</evidence>
<protein>
    <submittedName>
        <fullName evidence="2">Ribonuclease H</fullName>
    </submittedName>
</protein>
<dbReference type="Gene3D" id="3.30.420.10">
    <property type="entry name" value="Ribonuclease H-like superfamily/Ribonuclease H"/>
    <property type="match status" value="1"/>
</dbReference>
<dbReference type="EMBL" id="ASHM01077161">
    <property type="protein sequence ID" value="PNX57779.1"/>
    <property type="molecule type" value="Genomic_DNA"/>
</dbReference>
<dbReference type="GO" id="GO:0003676">
    <property type="term" value="F:nucleic acid binding"/>
    <property type="evidence" value="ECO:0007669"/>
    <property type="project" value="InterPro"/>
</dbReference>
<accession>A0A2K3JUP8</accession>
<feature type="domain" description="RNase H type-1" evidence="1">
    <location>
        <begin position="56"/>
        <end position="118"/>
    </location>
</feature>
<dbReference type="InterPro" id="IPR053151">
    <property type="entry name" value="RNase_H-like"/>
</dbReference>
<evidence type="ECO:0000313" key="2">
    <source>
        <dbReference type="EMBL" id="PNX57779.1"/>
    </source>
</evidence>
<dbReference type="CDD" id="cd06222">
    <property type="entry name" value="RNase_H_like"/>
    <property type="match status" value="1"/>
</dbReference>
<sequence>GRPFTWFKPNGNAMSRLDRIMKNTMNNSISLGMMLQLLQISGQQYCHVAKLHMVLHNGQSVAGCGGVIRDNNSVWRGGFANNLGICSAYVAELWGVVFEGLRYARRLGFNRIELEVDYWILLL</sequence>
<gene>
    <name evidence="2" type="ORF">L195_g050577</name>
</gene>
<dbReference type="Pfam" id="PF13456">
    <property type="entry name" value="RVT_3"/>
    <property type="match status" value="1"/>
</dbReference>
<dbReference type="InterPro" id="IPR036397">
    <property type="entry name" value="RNaseH_sf"/>
</dbReference>
<dbReference type="InterPro" id="IPR044730">
    <property type="entry name" value="RNase_H-like_dom_plant"/>
</dbReference>
<reference evidence="2 3" key="1">
    <citation type="journal article" date="2014" name="Am. J. Bot.">
        <title>Genome assembly and annotation for red clover (Trifolium pratense; Fabaceae).</title>
        <authorList>
            <person name="Istvanek J."/>
            <person name="Jaros M."/>
            <person name="Krenek A."/>
            <person name="Repkova J."/>
        </authorList>
    </citation>
    <scope>NUCLEOTIDE SEQUENCE [LARGE SCALE GENOMIC DNA]</scope>
    <source>
        <strain evidence="3">cv. Tatra</strain>
        <tissue evidence="2">Young leaves</tissue>
    </source>
</reference>
<dbReference type="AlphaFoldDB" id="A0A2K3JUP8"/>
<proteinExistence type="predicted"/>
<comment type="caution">
    <text evidence="2">The sequence shown here is derived from an EMBL/GenBank/DDBJ whole genome shotgun (WGS) entry which is preliminary data.</text>
</comment>
<dbReference type="InterPro" id="IPR002156">
    <property type="entry name" value="RNaseH_domain"/>
</dbReference>
<dbReference type="PANTHER" id="PTHR47723:SF13">
    <property type="entry name" value="PUTATIVE-RELATED"/>
    <property type="match status" value="1"/>
</dbReference>
<reference evidence="2 3" key="2">
    <citation type="journal article" date="2017" name="Front. Plant Sci.">
        <title>Gene Classification and Mining of Molecular Markers Useful in Red Clover (Trifolium pratense) Breeding.</title>
        <authorList>
            <person name="Istvanek J."/>
            <person name="Dluhosova J."/>
            <person name="Dluhos P."/>
            <person name="Patkova L."/>
            <person name="Nedelnik J."/>
            <person name="Repkova J."/>
        </authorList>
    </citation>
    <scope>NUCLEOTIDE SEQUENCE [LARGE SCALE GENOMIC DNA]</scope>
    <source>
        <strain evidence="3">cv. Tatra</strain>
        <tissue evidence="2">Young leaves</tissue>
    </source>
</reference>
<organism evidence="2 3">
    <name type="scientific">Trifolium pratense</name>
    <name type="common">Red clover</name>
    <dbReference type="NCBI Taxonomy" id="57577"/>
    <lineage>
        <taxon>Eukaryota</taxon>
        <taxon>Viridiplantae</taxon>
        <taxon>Streptophyta</taxon>
        <taxon>Embryophyta</taxon>
        <taxon>Tracheophyta</taxon>
        <taxon>Spermatophyta</taxon>
        <taxon>Magnoliopsida</taxon>
        <taxon>eudicotyledons</taxon>
        <taxon>Gunneridae</taxon>
        <taxon>Pentapetalae</taxon>
        <taxon>rosids</taxon>
        <taxon>fabids</taxon>
        <taxon>Fabales</taxon>
        <taxon>Fabaceae</taxon>
        <taxon>Papilionoideae</taxon>
        <taxon>50 kb inversion clade</taxon>
        <taxon>NPAAA clade</taxon>
        <taxon>Hologalegina</taxon>
        <taxon>IRL clade</taxon>
        <taxon>Trifolieae</taxon>
        <taxon>Trifolium</taxon>
    </lineage>
</organism>
<name>A0A2K3JUP8_TRIPR</name>
<dbReference type="PANTHER" id="PTHR47723">
    <property type="entry name" value="OS05G0353850 PROTEIN"/>
    <property type="match status" value="1"/>
</dbReference>
<dbReference type="Proteomes" id="UP000236291">
    <property type="component" value="Unassembled WGS sequence"/>
</dbReference>
<dbReference type="GO" id="GO:0004523">
    <property type="term" value="F:RNA-DNA hybrid ribonuclease activity"/>
    <property type="evidence" value="ECO:0007669"/>
    <property type="project" value="InterPro"/>
</dbReference>
<feature type="non-terminal residue" evidence="2">
    <location>
        <position position="1"/>
    </location>
</feature>
<evidence type="ECO:0000313" key="3">
    <source>
        <dbReference type="Proteomes" id="UP000236291"/>
    </source>
</evidence>